<reference evidence="1 2" key="1">
    <citation type="submission" date="2017-04" db="EMBL/GenBank/DDBJ databases">
        <authorList>
            <person name="Afonso C.L."/>
            <person name="Miller P.J."/>
            <person name="Scott M.A."/>
            <person name="Spackman E."/>
            <person name="Goraichik I."/>
            <person name="Dimitrov K.M."/>
            <person name="Suarez D.L."/>
            <person name="Swayne D.E."/>
        </authorList>
    </citation>
    <scope>NUCLEOTIDE SEQUENCE [LARGE SCALE GENOMIC DNA]</scope>
    <source>
        <strain evidence="1 2">ToBE</strain>
    </source>
</reference>
<sequence>MDKRLAELCRLLMKAGASIEEDFMHVYITIDGNGIRLTKNLFSPRLVVDESNRLKYRIDSNGFLGADVLIGGHTSISFDFYYDFSKDRETNPLFWDRAFDMACRVRDKILLSPEWPLVFTAQSLQKALEEHAKRPRRETYLLIRSIESIYNQEHERWRQLRREKRRARQEIVDRLMRLIYNAPHSLNFLRRLGRTIVTKVNCNYWRVEVKVKGRTLAARGPCPVAAASGLVWVYKNELRRLAA</sequence>
<accession>A0A1W1VU21</accession>
<proteinExistence type="predicted"/>
<evidence type="ECO:0000313" key="1">
    <source>
        <dbReference type="EMBL" id="SMB96848.1"/>
    </source>
</evidence>
<dbReference type="EMBL" id="LT838272">
    <property type="protein sequence ID" value="SMB96848.1"/>
    <property type="molecule type" value="Genomic_DNA"/>
</dbReference>
<evidence type="ECO:0000313" key="2">
    <source>
        <dbReference type="Proteomes" id="UP000192569"/>
    </source>
</evidence>
<dbReference type="STRING" id="698762.SAMN00808754_1686"/>
<dbReference type="Proteomes" id="UP000192569">
    <property type="component" value="Chromosome I"/>
</dbReference>
<dbReference type="RefSeq" id="WP_084665296.1">
    <property type="nucleotide sequence ID" value="NZ_LT838272.1"/>
</dbReference>
<dbReference type="AlphaFoldDB" id="A0A1W1VU21"/>
<keyword evidence="2" id="KW-1185">Reference proteome</keyword>
<organism evidence="1 2">
    <name type="scientific">Thermanaeromonas toyohensis ToBE</name>
    <dbReference type="NCBI Taxonomy" id="698762"/>
    <lineage>
        <taxon>Bacteria</taxon>
        <taxon>Bacillati</taxon>
        <taxon>Bacillota</taxon>
        <taxon>Clostridia</taxon>
        <taxon>Neomoorellales</taxon>
        <taxon>Neomoorellaceae</taxon>
        <taxon>Thermanaeromonas</taxon>
    </lineage>
</organism>
<gene>
    <name evidence="1" type="ORF">SAMN00808754_1686</name>
</gene>
<protein>
    <submittedName>
        <fullName evidence="1">Uncharacterized protein</fullName>
    </submittedName>
</protein>
<name>A0A1W1VU21_9FIRM</name>